<dbReference type="AlphaFoldDB" id="A0A1G2QBG7"/>
<protein>
    <recommendedName>
        <fullName evidence="4">POTRA domain-containing protein</fullName>
    </recommendedName>
</protein>
<dbReference type="STRING" id="1802436.A2370_02750"/>
<keyword evidence="1" id="KW-0472">Membrane</keyword>
<dbReference type="EMBL" id="MHTH01000021">
    <property type="protein sequence ID" value="OHA57905.1"/>
    <property type="molecule type" value="Genomic_DNA"/>
</dbReference>
<dbReference type="Proteomes" id="UP000176222">
    <property type="component" value="Unassembled WGS sequence"/>
</dbReference>
<keyword evidence="1" id="KW-0812">Transmembrane</keyword>
<gene>
    <name evidence="2" type="ORF">A2370_02750</name>
</gene>
<name>A0A1G2QBG7_9BACT</name>
<evidence type="ECO:0000313" key="3">
    <source>
        <dbReference type="Proteomes" id="UP000176222"/>
    </source>
</evidence>
<accession>A0A1G2QBG7</accession>
<organism evidence="2 3">
    <name type="scientific">Candidatus Vogelbacteria bacterium RIFOXYB1_FULL_42_16</name>
    <dbReference type="NCBI Taxonomy" id="1802436"/>
    <lineage>
        <taxon>Bacteria</taxon>
        <taxon>Candidatus Vogeliibacteriota</taxon>
    </lineage>
</organism>
<proteinExistence type="predicted"/>
<feature type="transmembrane region" description="Helical" evidence="1">
    <location>
        <begin position="20"/>
        <end position="42"/>
    </location>
</feature>
<evidence type="ECO:0000313" key="2">
    <source>
        <dbReference type="EMBL" id="OHA57905.1"/>
    </source>
</evidence>
<evidence type="ECO:0008006" key="4">
    <source>
        <dbReference type="Google" id="ProtNLM"/>
    </source>
</evidence>
<keyword evidence="1" id="KW-1133">Transmembrane helix</keyword>
<sequence>MAVSKRDILLKGKEKQRHRYDRLVFIWFIIFLIFLVEIILLLRAPKFLLTEVRVTGASSYEQVKIKEAIGLALVEKCPCLIPRASIFLYSKKQLAKIAQGASSRVGEITFKRQGQILIVDVAERQPVALWCQGRHDDRDCFFLDQTGTIVSTAPIFSHSSMVEFYSASSSARLYEKPLGDFSLATSALLKNELLSIFQHDFRVPVSLKYIELVEKDDLIFYFVSSRDNWLVLISRSSDPKIVLANLKALLGSESFRRDLKISQHLKQIDLRFKQKVFYKFN</sequence>
<comment type="caution">
    <text evidence="2">The sequence shown here is derived from an EMBL/GenBank/DDBJ whole genome shotgun (WGS) entry which is preliminary data.</text>
</comment>
<reference evidence="2 3" key="1">
    <citation type="journal article" date="2016" name="Nat. Commun.">
        <title>Thousands of microbial genomes shed light on interconnected biogeochemical processes in an aquifer system.</title>
        <authorList>
            <person name="Anantharaman K."/>
            <person name="Brown C.T."/>
            <person name="Hug L.A."/>
            <person name="Sharon I."/>
            <person name="Castelle C.J."/>
            <person name="Probst A.J."/>
            <person name="Thomas B.C."/>
            <person name="Singh A."/>
            <person name="Wilkins M.J."/>
            <person name="Karaoz U."/>
            <person name="Brodie E.L."/>
            <person name="Williams K.H."/>
            <person name="Hubbard S.S."/>
            <person name="Banfield J.F."/>
        </authorList>
    </citation>
    <scope>NUCLEOTIDE SEQUENCE [LARGE SCALE GENOMIC DNA]</scope>
</reference>
<evidence type="ECO:0000256" key="1">
    <source>
        <dbReference type="SAM" id="Phobius"/>
    </source>
</evidence>